<accession>A0A1G8MSL8</accession>
<dbReference type="AlphaFoldDB" id="A0A1G8MSL8"/>
<reference evidence="3 5" key="1">
    <citation type="submission" date="2016-10" db="EMBL/GenBank/DDBJ databases">
        <authorList>
            <person name="de Groot N.N."/>
        </authorList>
    </citation>
    <scope>NUCLEOTIDE SEQUENCE [LARGE SCALE GENOMIC DNA]</scope>
    <source>
        <strain evidence="3 5">WG7</strain>
    </source>
</reference>
<name>A0A1G8MSL8_9FIRM</name>
<evidence type="ECO:0000313" key="5">
    <source>
        <dbReference type="Proteomes" id="UP000198945"/>
    </source>
</evidence>
<feature type="compositionally biased region" description="Basic and acidic residues" evidence="1">
    <location>
        <begin position="68"/>
        <end position="78"/>
    </location>
</feature>
<dbReference type="RefSeq" id="WP_089716844.1">
    <property type="nucleotide sequence ID" value="NZ_FNEH01000012.1"/>
</dbReference>
<evidence type="ECO:0000313" key="3">
    <source>
        <dbReference type="EMBL" id="SDI70904.1"/>
    </source>
</evidence>
<protein>
    <recommendedName>
        <fullName evidence="2">Replication-associated protein ORF2/G2P domain-containing protein</fullName>
    </recommendedName>
</protein>
<gene>
    <name evidence="4" type="ORF">C7954_10554</name>
    <name evidence="3" type="ORF">SAMN04515654_11254</name>
</gene>
<evidence type="ECO:0000256" key="1">
    <source>
        <dbReference type="SAM" id="MobiDB-lite"/>
    </source>
</evidence>
<dbReference type="Proteomes" id="UP000295472">
    <property type="component" value="Unassembled WGS sequence"/>
</dbReference>
<feature type="domain" description="Replication-associated protein ORF2/G2P" evidence="2">
    <location>
        <begin position="245"/>
        <end position="314"/>
    </location>
</feature>
<evidence type="ECO:0000313" key="6">
    <source>
        <dbReference type="Proteomes" id="UP000295472"/>
    </source>
</evidence>
<reference evidence="4 6" key="2">
    <citation type="submission" date="2019-03" db="EMBL/GenBank/DDBJ databases">
        <title>Subsurface microbial communities from deep shales in Ohio and West Virginia, USA.</title>
        <authorList>
            <person name="Wrighton K."/>
        </authorList>
    </citation>
    <scope>NUCLEOTIDE SEQUENCE [LARGE SCALE GENOMIC DNA]</scope>
    <source>
        <strain evidence="4 6">DSMZ 11287</strain>
    </source>
</reference>
<proteinExistence type="predicted"/>
<dbReference type="EMBL" id="FNEH01000012">
    <property type="protein sequence ID" value="SDI70904.1"/>
    <property type="molecule type" value="Genomic_DNA"/>
</dbReference>
<dbReference type="Proteomes" id="UP000198945">
    <property type="component" value="Unassembled WGS sequence"/>
</dbReference>
<evidence type="ECO:0000313" key="4">
    <source>
        <dbReference type="EMBL" id="TDX46536.1"/>
    </source>
</evidence>
<dbReference type="EMBL" id="SOEF01000005">
    <property type="protein sequence ID" value="TDX46536.1"/>
    <property type="molecule type" value="Genomic_DNA"/>
</dbReference>
<organism evidence="3 5">
    <name type="scientific">Halanaerobium congolense</name>
    <dbReference type="NCBI Taxonomy" id="54121"/>
    <lineage>
        <taxon>Bacteria</taxon>
        <taxon>Bacillati</taxon>
        <taxon>Bacillota</taxon>
        <taxon>Clostridia</taxon>
        <taxon>Halanaerobiales</taxon>
        <taxon>Halanaerobiaceae</taxon>
        <taxon>Halanaerobium</taxon>
    </lineage>
</organism>
<dbReference type="InterPro" id="IPR056906">
    <property type="entry name" value="ORF2/G2P_dom"/>
</dbReference>
<evidence type="ECO:0000259" key="2">
    <source>
        <dbReference type="Pfam" id="PF23343"/>
    </source>
</evidence>
<sequence length="474" mass="54923">MTVTAQNLRTTMKKNEDKAEGRNVATLNSIERDIKGVWYSRKLDLYGNILDEISYEDEIYRGGEKENKWKSKTNDNKPSRSKSTYTPTPEERIASNINQLKKKTWKLTIANIEDMNTFTTVTMGDVDFYNLFSSKRSDKDKNELYLADQLSESELQLLKGKTNLKYKKEKDRRYLNNSEEENYLRKKIINILIKQASSMISKIEESFVKDEKTFKSVSARNQAIKRELASRINSLLSGKSPYNIENAYSAFSKFIENLKNLSEAYEGDFKYIAVLEFQENGRPHFHMLSNLKYLEQSKLQDKWGHGIAHISSLNSISRPGLHISKKDNLKAKATKLSNYLCEEISETRKDSRTKNRKILLRSNNLLKQPLEVITPELQRQVDQYVFSNSVGVDWESGLIEGKGEYSKSSNIKRRVMEDSNLYSMIEQRAGQLLDKILEIAEKLNSDIITKDIYYQAKHELFYNDQEYMPATVAA</sequence>
<dbReference type="Pfam" id="PF23343">
    <property type="entry name" value="REP_ORF2-G2P"/>
    <property type="match status" value="1"/>
</dbReference>
<feature type="region of interest" description="Disordered" evidence="1">
    <location>
        <begin position="68"/>
        <end position="88"/>
    </location>
</feature>